<feature type="chain" id="PRO_5046984445" description="Lipoprotein" evidence="1">
    <location>
        <begin position="21"/>
        <end position="405"/>
    </location>
</feature>
<dbReference type="PROSITE" id="PS51257">
    <property type="entry name" value="PROKAR_LIPOPROTEIN"/>
    <property type="match status" value="1"/>
</dbReference>
<name>A0ABU6JF66_9BURK</name>
<dbReference type="RefSeq" id="WP_326508974.1">
    <property type="nucleotide sequence ID" value="NZ_JAWIIV010000028.1"/>
</dbReference>
<evidence type="ECO:0000313" key="3">
    <source>
        <dbReference type="Proteomes" id="UP001352263"/>
    </source>
</evidence>
<dbReference type="EMBL" id="JAWIIV010000028">
    <property type="protein sequence ID" value="MEC4722297.1"/>
    <property type="molecule type" value="Genomic_DNA"/>
</dbReference>
<feature type="signal peptide" evidence="1">
    <location>
        <begin position="1"/>
        <end position="20"/>
    </location>
</feature>
<accession>A0ABU6JF66</accession>
<organism evidence="2 3">
    <name type="scientific">Noviherbaspirillum album</name>
    <dbReference type="NCBI Taxonomy" id="3080276"/>
    <lineage>
        <taxon>Bacteria</taxon>
        <taxon>Pseudomonadati</taxon>
        <taxon>Pseudomonadota</taxon>
        <taxon>Betaproteobacteria</taxon>
        <taxon>Burkholderiales</taxon>
        <taxon>Oxalobacteraceae</taxon>
        <taxon>Noviherbaspirillum</taxon>
    </lineage>
</organism>
<reference evidence="2 3" key="1">
    <citation type="submission" date="2023-10" db="EMBL/GenBank/DDBJ databases">
        <title>Noviherbaspirillum sp. CPCC 100848 genome assembly.</title>
        <authorList>
            <person name="Li X.Y."/>
            <person name="Fang X.M."/>
        </authorList>
    </citation>
    <scope>NUCLEOTIDE SEQUENCE [LARGE SCALE GENOMIC DNA]</scope>
    <source>
        <strain evidence="2 3">CPCC 100848</strain>
    </source>
</reference>
<sequence length="405" mass="42583">MKCRALAPSGLLGAVLCAAAMLLTACGGGGGGGDAPVSTAAGGARLLADTEVSAASGFSATLVSAPGDGSYVCSAMTLEVRGSGIRNVELLPPGSYTPKYATFTVSEDGATARVQIDPRNWPNGDLRVRISAFNAAAGQPAEEIVVMSERTWKIANNTWPCVSPGSSGGSTTQFQATLISAPATNTYVCNMQTLEVRGTRLRNVELLPAEGYAPKYGSFTISDDGKIARLNFDPKNFPNGDLKFRISAFDAAAGEPANEIVAMQERTWRIANDIWPCLSPGSSQPPGPFNAQLTSAPENGTYVCSMVTLEVLGTRIRNVELLPPDGYTPKYGSFSVSGDGHIARLEFDPRKFPNGDLRVRISVFDAAAGQPANEIIVMPERTWRIANDIWPCISPGSTTAGNPGT</sequence>
<gene>
    <name evidence="2" type="ORF">RY831_24345</name>
</gene>
<keyword evidence="1" id="KW-0732">Signal</keyword>
<protein>
    <recommendedName>
        <fullName evidence="4">Lipoprotein</fullName>
    </recommendedName>
</protein>
<proteinExistence type="predicted"/>
<keyword evidence="3" id="KW-1185">Reference proteome</keyword>
<comment type="caution">
    <text evidence="2">The sequence shown here is derived from an EMBL/GenBank/DDBJ whole genome shotgun (WGS) entry which is preliminary data.</text>
</comment>
<evidence type="ECO:0000313" key="2">
    <source>
        <dbReference type="EMBL" id="MEC4722297.1"/>
    </source>
</evidence>
<dbReference type="Proteomes" id="UP001352263">
    <property type="component" value="Unassembled WGS sequence"/>
</dbReference>
<evidence type="ECO:0000256" key="1">
    <source>
        <dbReference type="SAM" id="SignalP"/>
    </source>
</evidence>
<evidence type="ECO:0008006" key="4">
    <source>
        <dbReference type="Google" id="ProtNLM"/>
    </source>
</evidence>